<gene>
    <name evidence="1" type="ORF">SR1949_29300</name>
</gene>
<evidence type="ECO:0000313" key="2">
    <source>
        <dbReference type="Proteomes" id="UP000300142"/>
    </source>
</evidence>
<proteinExistence type="predicted"/>
<protein>
    <submittedName>
        <fullName evidence="1">Uncharacterized protein</fullName>
    </submittedName>
</protein>
<keyword evidence="2" id="KW-1185">Reference proteome</keyword>
<organism evidence="1 2">
    <name type="scientific">Sphaerospermopsis reniformis</name>
    <dbReference type="NCBI Taxonomy" id="531300"/>
    <lineage>
        <taxon>Bacteria</taxon>
        <taxon>Bacillati</taxon>
        <taxon>Cyanobacteriota</taxon>
        <taxon>Cyanophyceae</taxon>
        <taxon>Nostocales</taxon>
        <taxon>Aphanizomenonaceae</taxon>
        <taxon>Sphaerospermopsis</taxon>
    </lineage>
</organism>
<reference evidence="2" key="1">
    <citation type="submission" date="2019-02" db="EMBL/GenBank/DDBJ databases">
        <title>Draft genome sequence of Sphaerospermopsis reniformis NIES-1949.</title>
        <authorList>
            <person name="Yamaguchi H."/>
            <person name="Suzuki S."/>
            <person name="Kawachi M."/>
        </authorList>
    </citation>
    <scope>NUCLEOTIDE SEQUENCE [LARGE SCALE GENOMIC DNA]</scope>
    <source>
        <strain evidence="2">NIES-1949</strain>
    </source>
</reference>
<dbReference type="RefSeq" id="WP_137667887.1">
    <property type="nucleotide sequence ID" value="NZ_BJCE01000099.1"/>
</dbReference>
<name>A0A480A2R8_9CYAN</name>
<dbReference type="EMBL" id="BJCE01000099">
    <property type="protein sequence ID" value="GCL37818.1"/>
    <property type="molecule type" value="Genomic_DNA"/>
</dbReference>
<dbReference type="AlphaFoldDB" id="A0A480A2R8"/>
<evidence type="ECO:0000313" key="1">
    <source>
        <dbReference type="EMBL" id="GCL37818.1"/>
    </source>
</evidence>
<accession>A0A480A2R8</accession>
<dbReference type="Proteomes" id="UP000300142">
    <property type="component" value="Unassembled WGS sequence"/>
</dbReference>
<comment type="caution">
    <text evidence="1">The sequence shown here is derived from an EMBL/GenBank/DDBJ whole genome shotgun (WGS) entry which is preliminary data.</text>
</comment>
<sequence>MGIKIYDLYPNHDAQFIQEATPGEMINIKGGFGRRRRRDPSTTLESSDISALMEDINTNLDRWRMDIDTTLEDLRQSINF</sequence>